<gene>
    <name evidence="4" type="ORF">CASFOL_000045</name>
</gene>
<dbReference type="EMBL" id="JAVIJP010000001">
    <property type="protein sequence ID" value="KAL3655649.1"/>
    <property type="molecule type" value="Genomic_DNA"/>
</dbReference>
<evidence type="ECO:0000259" key="3">
    <source>
        <dbReference type="PROSITE" id="PS51485"/>
    </source>
</evidence>
<keyword evidence="5" id="KW-1185">Reference proteome</keyword>
<comment type="caution">
    <text evidence="4">The sequence shown here is derived from an EMBL/GenBank/DDBJ whole genome shotgun (WGS) entry which is preliminary data.</text>
</comment>
<evidence type="ECO:0000313" key="4">
    <source>
        <dbReference type="EMBL" id="KAL3655649.1"/>
    </source>
</evidence>
<evidence type="ECO:0000256" key="2">
    <source>
        <dbReference type="SAM" id="SignalP"/>
    </source>
</evidence>
<keyword evidence="1" id="KW-0812">Transmembrane</keyword>
<dbReference type="AlphaFoldDB" id="A0ABD3EN32"/>
<dbReference type="InterPro" id="IPR003245">
    <property type="entry name" value="Phytocyanin_dom"/>
</dbReference>
<dbReference type="InterPro" id="IPR039391">
    <property type="entry name" value="Phytocyanin-like"/>
</dbReference>
<protein>
    <recommendedName>
        <fullName evidence="3">Phytocyanin domain-containing protein</fullName>
    </recommendedName>
</protein>
<keyword evidence="1" id="KW-0472">Membrane</keyword>
<feature type="transmembrane region" description="Helical" evidence="1">
    <location>
        <begin position="137"/>
        <end position="155"/>
    </location>
</feature>
<dbReference type="PANTHER" id="PTHR33021">
    <property type="entry name" value="BLUE COPPER PROTEIN"/>
    <property type="match status" value="1"/>
</dbReference>
<name>A0ABD3EN32_9LAMI</name>
<dbReference type="PROSITE" id="PS51485">
    <property type="entry name" value="PHYTOCYANIN"/>
    <property type="match status" value="1"/>
</dbReference>
<feature type="domain" description="Phytocyanin" evidence="3">
    <location>
        <begin position="1"/>
        <end position="115"/>
    </location>
</feature>
<organism evidence="4 5">
    <name type="scientific">Castilleja foliolosa</name>
    <dbReference type="NCBI Taxonomy" id="1961234"/>
    <lineage>
        <taxon>Eukaryota</taxon>
        <taxon>Viridiplantae</taxon>
        <taxon>Streptophyta</taxon>
        <taxon>Embryophyta</taxon>
        <taxon>Tracheophyta</taxon>
        <taxon>Spermatophyta</taxon>
        <taxon>Magnoliopsida</taxon>
        <taxon>eudicotyledons</taxon>
        <taxon>Gunneridae</taxon>
        <taxon>Pentapetalae</taxon>
        <taxon>asterids</taxon>
        <taxon>lamiids</taxon>
        <taxon>Lamiales</taxon>
        <taxon>Orobanchaceae</taxon>
        <taxon>Pedicularideae</taxon>
        <taxon>Castillejinae</taxon>
        <taxon>Castilleja</taxon>
    </lineage>
</organism>
<keyword evidence="1" id="KW-1133">Transmembrane helix</keyword>
<feature type="chain" id="PRO_5044787832" description="Phytocyanin domain-containing protein" evidence="2">
    <location>
        <begin position="24"/>
        <end position="156"/>
    </location>
</feature>
<accession>A0ABD3EN32</accession>
<proteinExistence type="predicted"/>
<feature type="signal peptide" evidence="2">
    <location>
        <begin position="1"/>
        <end position="23"/>
    </location>
</feature>
<dbReference type="Gene3D" id="2.60.40.420">
    <property type="entry name" value="Cupredoxins - blue copper proteins"/>
    <property type="match status" value="1"/>
</dbReference>
<evidence type="ECO:0000313" key="5">
    <source>
        <dbReference type="Proteomes" id="UP001632038"/>
    </source>
</evidence>
<dbReference type="CDD" id="cd04216">
    <property type="entry name" value="Phytocyanin"/>
    <property type="match status" value="1"/>
</dbReference>
<dbReference type="Pfam" id="PF02298">
    <property type="entry name" value="Cu_bind_like"/>
    <property type="match status" value="1"/>
</dbReference>
<dbReference type="InterPro" id="IPR008972">
    <property type="entry name" value="Cupredoxin"/>
</dbReference>
<dbReference type="Proteomes" id="UP001632038">
    <property type="component" value="Unassembled WGS sequence"/>
</dbReference>
<evidence type="ECO:0000256" key="1">
    <source>
        <dbReference type="SAM" id="Phobius"/>
    </source>
</evidence>
<reference evidence="5" key="1">
    <citation type="journal article" date="2024" name="IScience">
        <title>Strigolactones Initiate the Formation of Haustorium-like Structures in Castilleja.</title>
        <authorList>
            <person name="Buerger M."/>
            <person name="Peterson D."/>
            <person name="Chory J."/>
        </authorList>
    </citation>
    <scope>NUCLEOTIDE SEQUENCE [LARGE SCALE GENOMIC DNA]</scope>
</reference>
<keyword evidence="2" id="KW-0732">Signal</keyword>
<dbReference type="SUPFAM" id="SSF49503">
    <property type="entry name" value="Cupredoxins"/>
    <property type="match status" value="1"/>
</dbReference>
<dbReference type="PANTHER" id="PTHR33021:SF533">
    <property type="entry name" value="PHYTOCYANIN DOMAIN-CONTAINING PROTEIN"/>
    <property type="match status" value="1"/>
</dbReference>
<sequence>MASSRVSLIMILVAVTVIVPCLCTDYMVGDDVGWRLGVDYSAWACWLFKYYPGAHNVVEVNETDYRNCVSSNVSTIPLTSGVDVVHLMTPGTKGYICSIGEHCAAGMKLAITVSSSNSPNPAPFPGSSSPTSAAHEVSLLISWVLMIVVMLAMIMV</sequence>